<dbReference type="EMBL" id="OU015569">
    <property type="protein sequence ID" value="CAG5100031.1"/>
    <property type="molecule type" value="Genomic_DNA"/>
</dbReference>
<sequence length="239" mass="26893">MLASAYSVHSGMEPSTRTLSPSVTGGSILGIMFDGGVLLAGDRLGAYGGLHRFRDIDRILKVNENVLITYTGDVADFQYIEEILEDEQRENDMRNDGYELGPSEYFNLMGRIMYNRRSKGNPLWNRIVVAGYDKATDKPFMGQIDSKGTVFESHLIGTGFGGFLVHPLMERELEKIEGRPTKQQATEILERALKVLYYRDKTTYNKWSIGTTEKTGSTIEASRELATNWEIAKLIVGYE</sequence>
<evidence type="ECO:0000313" key="6">
    <source>
        <dbReference type="EMBL" id="CAG5100031.1"/>
    </source>
</evidence>
<evidence type="ECO:0000256" key="5">
    <source>
        <dbReference type="SAM" id="MobiDB-lite"/>
    </source>
</evidence>
<comment type="subcellular location">
    <subcellularLocation>
        <location evidence="4">Cytoplasm</location>
    </subcellularLocation>
    <subcellularLocation>
        <location evidence="4">Nucleus</location>
    </subcellularLocation>
</comment>
<proteinExistence type="inferred from homology"/>
<evidence type="ECO:0000256" key="3">
    <source>
        <dbReference type="ARBA" id="ARBA00023242"/>
    </source>
</evidence>
<comment type="similarity">
    <text evidence="4">Belongs to the peptidase T1B family.</text>
</comment>
<dbReference type="SUPFAM" id="SSF56235">
    <property type="entry name" value="N-terminal nucleophile aminohydrolases (Ntn hydrolases)"/>
    <property type="match status" value="1"/>
</dbReference>
<dbReference type="PROSITE" id="PS00854">
    <property type="entry name" value="PROTEASOME_BETA_1"/>
    <property type="match status" value="1"/>
</dbReference>
<dbReference type="InterPro" id="IPR001353">
    <property type="entry name" value="Proteasome_sua/b"/>
</dbReference>
<accession>A0ABN7SPK2</accession>
<dbReference type="InterPro" id="IPR016295">
    <property type="entry name" value="Proteasome_beta4"/>
</dbReference>
<gene>
    <name evidence="6" type="ORF">OKIOD_LOCUS8367</name>
</gene>
<evidence type="ECO:0000256" key="1">
    <source>
        <dbReference type="ARBA" id="ARBA00022490"/>
    </source>
</evidence>
<dbReference type="PANTHER" id="PTHR32194">
    <property type="entry name" value="METALLOPROTEASE TLDD"/>
    <property type="match status" value="1"/>
</dbReference>
<dbReference type="Pfam" id="PF00227">
    <property type="entry name" value="Proteasome"/>
    <property type="match status" value="1"/>
</dbReference>
<dbReference type="Proteomes" id="UP001158576">
    <property type="component" value="Chromosome XSR"/>
</dbReference>
<dbReference type="PANTHER" id="PTHR32194:SF6">
    <property type="entry name" value="PROTEASOME SUBUNIT BETA"/>
    <property type="match status" value="1"/>
</dbReference>
<comment type="function">
    <text evidence="4">Non-catalytic component of the proteasome.</text>
</comment>
<keyword evidence="3 4" id="KW-0539">Nucleus</keyword>
<dbReference type="InterPro" id="IPR029055">
    <property type="entry name" value="Ntn_hydrolases_N"/>
</dbReference>
<protein>
    <recommendedName>
        <fullName evidence="4">Proteasome subunit beta</fullName>
    </recommendedName>
</protein>
<dbReference type="InterPro" id="IPR023333">
    <property type="entry name" value="Proteasome_suB-type"/>
</dbReference>
<dbReference type="PIRSF" id="PIRSF001213">
    <property type="entry name" value="Psome_endopept_beta"/>
    <property type="match status" value="1"/>
</dbReference>
<reference evidence="6 7" key="1">
    <citation type="submission" date="2021-04" db="EMBL/GenBank/DDBJ databases">
        <authorList>
            <person name="Bliznina A."/>
        </authorList>
    </citation>
    <scope>NUCLEOTIDE SEQUENCE [LARGE SCALE GENOMIC DNA]</scope>
</reference>
<name>A0ABN7SPK2_OIKDI</name>
<keyword evidence="2 4" id="KW-0647">Proteasome</keyword>
<evidence type="ECO:0000256" key="4">
    <source>
        <dbReference type="PIRNR" id="PIRNR001213"/>
    </source>
</evidence>
<dbReference type="InterPro" id="IPR016050">
    <property type="entry name" value="Proteasome_bsu_CS"/>
</dbReference>
<organism evidence="6 7">
    <name type="scientific">Oikopleura dioica</name>
    <name type="common">Tunicate</name>
    <dbReference type="NCBI Taxonomy" id="34765"/>
    <lineage>
        <taxon>Eukaryota</taxon>
        <taxon>Metazoa</taxon>
        <taxon>Chordata</taxon>
        <taxon>Tunicata</taxon>
        <taxon>Appendicularia</taxon>
        <taxon>Copelata</taxon>
        <taxon>Oikopleuridae</taxon>
        <taxon>Oikopleura</taxon>
    </lineage>
</organism>
<feature type="region of interest" description="Disordered" evidence="5">
    <location>
        <begin position="1"/>
        <end position="21"/>
    </location>
</feature>
<evidence type="ECO:0000256" key="2">
    <source>
        <dbReference type="ARBA" id="ARBA00022942"/>
    </source>
</evidence>
<evidence type="ECO:0000313" key="7">
    <source>
        <dbReference type="Proteomes" id="UP001158576"/>
    </source>
</evidence>
<dbReference type="Gene3D" id="3.60.20.10">
    <property type="entry name" value="Glutamine Phosphoribosylpyrophosphate, subunit 1, domain 1"/>
    <property type="match status" value="1"/>
</dbReference>
<keyword evidence="7" id="KW-1185">Reference proteome</keyword>
<keyword evidence="1 4" id="KW-0963">Cytoplasm</keyword>